<proteinExistence type="predicted"/>
<comment type="caution">
    <text evidence="1">The sequence shown here is derived from an EMBL/GenBank/DDBJ whole genome shotgun (WGS) entry which is preliminary data.</text>
</comment>
<sequence>MGLKGITIETPPQAEAHINAADDRAIWEAVIGMDGVVNVGQKLKATLISNNLLRVYDGALVVGGAVGRIPFGEYEDITINNGTQNQLRNDLVVAQIEANGAIENMKLHYIQGVPGEVAKDPDYTAGNVYEGETLRQYPLYRVKLNGLNVEAVEPLFEVLPNLGKVKDEVGELNRKLILYEWETTVKPFASINPGNKLTFTVRKIGRVCTGNILWVGSVSGTNATLTDFTIPEPFRPIKTEYYSASLISSGKVFGSSRLDISNLGKVTYATDQEGFVERYVSFSYIGNDITPDEMYLVDNL</sequence>
<gene>
    <name evidence="1" type="ORF">FYJ37_15615</name>
</gene>
<evidence type="ECO:0000313" key="1">
    <source>
        <dbReference type="EMBL" id="MSS41717.1"/>
    </source>
</evidence>
<reference evidence="1 2" key="1">
    <citation type="submission" date="2019-08" db="EMBL/GenBank/DDBJ databases">
        <title>In-depth cultivation of the pig gut microbiome towards novel bacterial diversity and tailored functional studies.</title>
        <authorList>
            <person name="Wylensek D."/>
            <person name="Hitch T.C.A."/>
            <person name="Clavel T."/>
        </authorList>
    </citation>
    <scope>NUCLEOTIDE SEQUENCE [LARGE SCALE GENOMIC DNA]</scope>
    <source>
        <strain evidence="1 2">BL-389-WT-3D</strain>
    </source>
</reference>
<organism evidence="1 2">
    <name type="scientific">Clostridium scindens (strain JCM 10418 / VPI 12708)</name>
    <dbReference type="NCBI Taxonomy" id="29347"/>
    <lineage>
        <taxon>Bacteria</taxon>
        <taxon>Bacillati</taxon>
        <taxon>Bacillota</taxon>
        <taxon>Clostridia</taxon>
        <taxon>Lachnospirales</taxon>
        <taxon>Lachnospiraceae</taxon>
    </lineage>
</organism>
<dbReference type="AlphaFoldDB" id="A0A844FB88"/>
<name>A0A844FB88_CLOSV</name>
<dbReference type="RefSeq" id="WP_154322830.1">
    <property type="nucleotide sequence ID" value="NZ_CAMDTP010000024.1"/>
</dbReference>
<evidence type="ECO:0000313" key="2">
    <source>
        <dbReference type="Proteomes" id="UP000462363"/>
    </source>
</evidence>
<protein>
    <submittedName>
        <fullName evidence="1">Uncharacterized protein</fullName>
    </submittedName>
</protein>
<accession>A0A844FB88</accession>
<dbReference type="EMBL" id="VUMB01000047">
    <property type="protein sequence ID" value="MSS41717.1"/>
    <property type="molecule type" value="Genomic_DNA"/>
</dbReference>
<dbReference type="Proteomes" id="UP000462363">
    <property type="component" value="Unassembled WGS sequence"/>
</dbReference>